<dbReference type="PANTHER" id="PTHR31707">
    <property type="entry name" value="PECTINESTERASE"/>
    <property type="match status" value="1"/>
</dbReference>
<dbReference type="GO" id="GO:0030599">
    <property type="term" value="F:pectinesterase activity"/>
    <property type="evidence" value="ECO:0007669"/>
    <property type="project" value="InterPro"/>
</dbReference>
<dbReference type="EMBL" id="CP097503">
    <property type="protein sequence ID" value="URD84430.1"/>
    <property type="molecule type" value="Genomic_DNA"/>
</dbReference>
<evidence type="ECO:0000313" key="6">
    <source>
        <dbReference type="Proteomes" id="UP001055439"/>
    </source>
</evidence>
<evidence type="ECO:0000256" key="3">
    <source>
        <dbReference type="ARBA" id="ARBA00023085"/>
    </source>
</evidence>
<accession>A0A9E7EUU3</accession>
<gene>
    <name evidence="5" type="ORF">MUK42_02350</name>
</gene>
<comment type="pathway">
    <text evidence="1">Glycan metabolism; pectin degradation; 2-dehydro-3-deoxy-D-gluconate from pectin: step 1/5.</text>
</comment>
<dbReference type="Pfam" id="PF01095">
    <property type="entry name" value="Pectinesterase"/>
    <property type="match status" value="1"/>
</dbReference>
<protein>
    <submittedName>
        <fullName evidence="5">Pectinesterase</fullName>
    </submittedName>
</protein>
<sequence>MQFCRLLAAGDLASSDGTTKTYLGRPWKQYSRTVSMESFMDSLIDPAGWLPWHGKFAFDTLYYAEYNNTGEGSDTDNRVT</sequence>
<name>A0A9E7EUU3_9LILI</name>
<evidence type="ECO:0000259" key="4">
    <source>
        <dbReference type="Pfam" id="PF01095"/>
    </source>
</evidence>
<evidence type="ECO:0000313" key="5">
    <source>
        <dbReference type="EMBL" id="URD84430.1"/>
    </source>
</evidence>
<dbReference type="GO" id="GO:0042545">
    <property type="term" value="P:cell wall modification"/>
    <property type="evidence" value="ECO:0007669"/>
    <property type="project" value="InterPro"/>
</dbReference>
<dbReference type="OrthoDB" id="687918at2759"/>
<dbReference type="Proteomes" id="UP001055439">
    <property type="component" value="Chromosome 10"/>
</dbReference>
<reference evidence="5" key="1">
    <citation type="submission" date="2022-05" db="EMBL/GenBank/DDBJ databases">
        <title>The Musa troglodytarum L. genome provides insights into the mechanism of non-climacteric behaviour and enrichment of carotenoids.</title>
        <authorList>
            <person name="Wang J."/>
        </authorList>
    </citation>
    <scope>NUCLEOTIDE SEQUENCE</scope>
    <source>
        <tissue evidence="5">Leaf</tissue>
    </source>
</reference>
<evidence type="ECO:0000256" key="1">
    <source>
        <dbReference type="ARBA" id="ARBA00005184"/>
    </source>
</evidence>
<dbReference type="SUPFAM" id="SSF51126">
    <property type="entry name" value="Pectin lyase-like"/>
    <property type="match status" value="1"/>
</dbReference>
<proteinExistence type="predicted"/>
<dbReference type="AlphaFoldDB" id="A0A9E7EUU3"/>
<dbReference type="InterPro" id="IPR000070">
    <property type="entry name" value="Pectinesterase_cat"/>
</dbReference>
<keyword evidence="3" id="KW-0063">Aspartyl esterase</keyword>
<keyword evidence="6" id="KW-1185">Reference proteome</keyword>
<dbReference type="InterPro" id="IPR012334">
    <property type="entry name" value="Pectin_lyas_fold"/>
</dbReference>
<organism evidence="5 6">
    <name type="scientific">Musa troglodytarum</name>
    <name type="common">fe'i banana</name>
    <dbReference type="NCBI Taxonomy" id="320322"/>
    <lineage>
        <taxon>Eukaryota</taxon>
        <taxon>Viridiplantae</taxon>
        <taxon>Streptophyta</taxon>
        <taxon>Embryophyta</taxon>
        <taxon>Tracheophyta</taxon>
        <taxon>Spermatophyta</taxon>
        <taxon>Magnoliopsida</taxon>
        <taxon>Liliopsida</taxon>
        <taxon>Zingiberales</taxon>
        <taxon>Musaceae</taxon>
        <taxon>Musa</taxon>
    </lineage>
</organism>
<dbReference type="Gene3D" id="2.160.20.10">
    <property type="entry name" value="Single-stranded right-handed beta-helix, Pectin lyase-like"/>
    <property type="match status" value="1"/>
</dbReference>
<evidence type="ECO:0000256" key="2">
    <source>
        <dbReference type="ARBA" id="ARBA00022801"/>
    </source>
</evidence>
<dbReference type="InterPro" id="IPR011050">
    <property type="entry name" value="Pectin_lyase_fold/virulence"/>
</dbReference>
<feature type="domain" description="Pectinesterase catalytic" evidence="4">
    <location>
        <begin position="1"/>
        <end position="79"/>
    </location>
</feature>
<keyword evidence="2" id="KW-0378">Hydrolase</keyword>